<dbReference type="RefSeq" id="XP_064674162.1">
    <property type="nucleotide sequence ID" value="XM_064809033.1"/>
</dbReference>
<gene>
    <name evidence="2" type="ORF">N656DRAFT_259684</name>
</gene>
<reference evidence="2" key="1">
    <citation type="journal article" date="2023" name="Mol. Phylogenet. Evol.">
        <title>Genome-scale phylogeny and comparative genomics of the fungal order Sordariales.</title>
        <authorList>
            <person name="Hensen N."/>
            <person name="Bonometti L."/>
            <person name="Westerberg I."/>
            <person name="Brannstrom I.O."/>
            <person name="Guillou S."/>
            <person name="Cros-Aarteil S."/>
            <person name="Calhoun S."/>
            <person name="Haridas S."/>
            <person name="Kuo A."/>
            <person name="Mondo S."/>
            <person name="Pangilinan J."/>
            <person name="Riley R."/>
            <person name="LaButti K."/>
            <person name="Andreopoulos B."/>
            <person name="Lipzen A."/>
            <person name="Chen C."/>
            <person name="Yan M."/>
            <person name="Daum C."/>
            <person name="Ng V."/>
            <person name="Clum A."/>
            <person name="Steindorff A."/>
            <person name="Ohm R.A."/>
            <person name="Martin F."/>
            <person name="Silar P."/>
            <person name="Natvig D.O."/>
            <person name="Lalanne C."/>
            <person name="Gautier V."/>
            <person name="Ament-Velasquez S.L."/>
            <person name="Kruys A."/>
            <person name="Hutchinson M.I."/>
            <person name="Powell A.J."/>
            <person name="Barry K."/>
            <person name="Miller A.N."/>
            <person name="Grigoriev I.V."/>
            <person name="Debuchy R."/>
            <person name="Gladieux P."/>
            <person name="Hiltunen Thoren M."/>
            <person name="Johannesson H."/>
        </authorList>
    </citation>
    <scope>NUCLEOTIDE SEQUENCE</scope>
    <source>
        <strain evidence="2">CBS 508.74</strain>
    </source>
</reference>
<accession>A0AAN6TLE2</accession>
<dbReference type="PANTHER" id="PTHR38847">
    <property type="match status" value="1"/>
</dbReference>
<sequence>MGILSHLTVLLAVALPSLAAPTPDAAEASGPSVQPRITSITYSGNGCLRDPRHSGGLNDATFTYDNFCMALPGGNQTLNCEVHLQATGVGSGWQFALSRNQVKGFVSLGPGTQLTHFTTVYFSQNAGNTGTLRGSIENNGGSTIHQDVTLVSTAGNNKVWSQCTGSDGYTGILNVNFRGALSGDSKAYFEANTENWDIEWRRC</sequence>
<name>A0AAN6TLE2_9PEZI</name>
<comment type="caution">
    <text evidence="2">The sequence shown here is derived from an EMBL/GenBank/DDBJ whole genome shotgun (WGS) entry which is preliminary data.</text>
</comment>
<dbReference type="Proteomes" id="UP001302812">
    <property type="component" value="Unassembled WGS sequence"/>
</dbReference>
<dbReference type="PANTHER" id="PTHR38847:SF1">
    <property type="entry name" value="PSEUDOURIDINE SYNTHASE RSUA_RLUA-LIKE DOMAIN-CONTAINING PROTEIN"/>
    <property type="match status" value="1"/>
</dbReference>
<dbReference type="Pfam" id="PF14273">
    <property type="entry name" value="DUF4360"/>
    <property type="match status" value="1"/>
</dbReference>
<feature type="chain" id="PRO_5042885691" description="Secreted protein" evidence="1">
    <location>
        <begin position="20"/>
        <end position="203"/>
    </location>
</feature>
<protein>
    <recommendedName>
        <fullName evidence="4">Secreted protein</fullName>
    </recommendedName>
</protein>
<dbReference type="GeneID" id="89933156"/>
<organism evidence="2 3">
    <name type="scientific">Canariomyces notabilis</name>
    <dbReference type="NCBI Taxonomy" id="2074819"/>
    <lineage>
        <taxon>Eukaryota</taxon>
        <taxon>Fungi</taxon>
        <taxon>Dikarya</taxon>
        <taxon>Ascomycota</taxon>
        <taxon>Pezizomycotina</taxon>
        <taxon>Sordariomycetes</taxon>
        <taxon>Sordariomycetidae</taxon>
        <taxon>Sordariales</taxon>
        <taxon>Chaetomiaceae</taxon>
        <taxon>Canariomyces</taxon>
    </lineage>
</organism>
<evidence type="ECO:0000256" key="1">
    <source>
        <dbReference type="SAM" id="SignalP"/>
    </source>
</evidence>
<dbReference type="EMBL" id="MU853333">
    <property type="protein sequence ID" value="KAK4116592.1"/>
    <property type="molecule type" value="Genomic_DNA"/>
</dbReference>
<evidence type="ECO:0000313" key="3">
    <source>
        <dbReference type="Proteomes" id="UP001302812"/>
    </source>
</evidence>
<proteinExistence type="predicted"/>
<dbReference type="InterPro" id="IPR025649">
    <property type="entry name" value="DUF4360"/>
</dbReference>
<feature type="signal peptide" evidence="1">
    <location>
        <begin position="1"/>
        <end position="19"/>
    </location>
</feature>
<keyword evidence="1" id="KW-0732">Signal</keyword>
<keyword evidence="3" id="KW-1185">Reference proteome</keyword>
<evidence type="ECO:0008006" key="4">
    <source>
        <dbReference type="Google" id="ProtNLM"/>
    </source>
</evidence>
<dbReference type="AlphaFoldDB" id="A0AAN6TLE2"/>
<evidence type="ECO:0000313" key="2">
    <source>
        <dbReference type="EMBL" id="KAK4116592.1"/>
    </source>
</evidence>
<reference evidence="2" key="2">
    <citation type="submission" date="2023-05" db="EMBL/GenBank/DDBJ databases">
        <authorList>
            <consortium name="Lawrence Berkeley National Laboratory"/>
            <person name="Steindorff A."/>
            <person name="Hensen N."/>
            <person name="Bonometti L."/>
            <person name="Westerberg I."/>
            <person name="Brannstrom I.O."/>
            <person name="Guillou S."/>
            <person name="Cros-Aarteil S."/>
            <person name="Calhoun S."/>
            <person name="Haridas S."/>
            <person name="Kuo A."/>
            <person name="Mondo S."/>
            <person name="Pangilinan J."/>
            <person name="Riley R."/>
            <person name="Labutti K."/>
            <person name="Andreopoulos B."/>
            <person name="Lipzen A."/>
            <person name="Chen C."/>
            <person name="Yanf M."/>
            <person name="Daum C."/>
            <person name="Ng V."/>
            <person name="Clum A."/>
            <person name="Ohm R."/>
            <person name="Martin F."/>
            <person name="Silar P."/>
            <person name="Natvig D."/>
            <person name="Lalanne C."/>
            <person name="Gautier V."/>
            <person name="Ament-Velasquez S.L."/>
            <person name="Kruys A."/>
            <person name="Hutchinson M.I."/>
            <person name="Powell A.J."/>
            <person name="Barry K."/>
            <person name="Miller A.N."/>
            <person name="Grigoriev I.V."/>
            <person name="Debuchy R."/>
            <person name="Gladieux P."/>
            <person name="Thoren M.H."/>
            <person name="Johannesson H."/>
        </authorList>
    </citation>
    <scope>NUCLEOTIDE SEQUENCE</scope>
    <source>
        <strain evidence="2">CBS 508.74</strain>
    </source>
</reference>